<dbReference type="Proteomes" id="UP000447434">
    <property type="component" value="Chromosome 19"/>
</dbReference>
<dbReference type="PANTHER" id="PTHR10804">
    <property type="entry name" value="PROTEASE FAMILY M24 METHIONYL AMINOPEPTIDASE, AMINOPEPTIDASE P"/>
    <property type="match status" value="1"/>
</dbReference>
<accession>A0A6A4NX83</accession>
<dbReference type="PANTHER" id="PTHR10804:SF11">
    <property type="entry name" value="PROLIFERATION-ASSOCIATED PROTEIN 2G4"/>
    <property type="match status" value="1"/>
</dbReference>
<dbReference type="SUPFAM" id="SSF55920">
    <property type="entry name" value="Creatinase/aminopeptidase"/>
    <property type="match status" value="1"/>
</dbReference>
<dbReference type="InterPro" id="IPR047113">
    <property type="entry name" value="PA2G4/ARX1"/>
</dbReference>
<gene>
    <name evidence="2" type="ORF">Lalb_Chr19g0124401</name>
</gene>
<proteinExistence type="inferred from homology"/>
<dbReference type="AlphaFoldDB" id="A0A6A4NX83"/>
<sequence>MTYHIDGFTAAVAHTHVLRVRVADVIAAVNTAAEVALRLMRPGKNNKDVTDVIQKVAAAYDCKIVEGVLSHQMKQFVIDGNKVALIITSTFPYVIKLNLGR</sequence>
<keyword evidence="2" id="KW-0378">Hydrolase</keyword>
<dbReference type="EMBL" id="WOCE01000019">
    <property type="protein sequence ID" value="KAE9591979.1"/>
    <property type="molecule type" value="Genomic_DNA"/>
</dbReference>
<dbReference type="InterPro" id="IPR036005">
    <property type="entry name" value="Creatinase/aminopeptidase-like"/>
</dbReference>
<protein>
    <submittedName>
        <fullName evidence="2">Putative methionyl aminopeptidase</fullName>
    </submittedName>
</protein>
<dbReference type="GO" id="GO:0004177">
    <property type="term" value="F:aminopeptidase activity"/>
    <property type="evidence" value="ECO:0007669"/>
    <property type="project" value="UniProtKB-KW"/>
</dbReference>
<comment type="similarity">
    <text evidence="1">Belongs to the peptidase M24 family.</text>
</comment>
<keyword evidence="2" id="KW-0645">Protease</keyword>
<evidence type="ECO:0000256" key="1">
    <source>
        <dbReference type="ARBA" id="ARBA00007319"/>
    </source>
</evidence>
<evidence type="ECO:0000313" key="2">
    <source>
        <dbReference type="EMBL" id="KAE9591979.1"/>
    </source>
</evidence>
<evidence type="ECO:0000313" key="3">
    <source>
        <dbReference type="Proteomes" id="UP000447434"/>
    </source>
</evidence>
<dbReference type="Gene3D" id="3.90.230.10">
    <property type="entry name" value="Creatinase/methionine aminopeptidase superfamily"/>
    <property type="match status" value="1"/>
</dbReference>
<dbReference type="OrthoDB" id="5876363at2759"/>
<comment type="caution">
    <text evidence="2">The sequence shown here is derived from an EMBL/GenBank/DDBJ whole genome shotgun (WGS) entry which is preliminary data.</text>
</comment>
<name>A0A6A4NX83_LUPAL</name>
<keyword evidence="2" id="KW-0031">Aminopeptidase</keyword>
<keyword evidence="3" id="KW-1185">Reference proteome</keyword>
<reference evidence="3" key="1">
    <citation type="journal article" date="2020" name="Nat. Commun.">
        <title>Genome sequence of the cluster root forming white lupin.</title>
        <authorList>
            <person name="Hufnagel B."/>
            <person name="Marques A."/>
            <person name="Soriano A."/>
            <person name="Marques L."/>
            <person name="Divol F."/>
            <person name="Doumas P."/>
            <person name="Sallet E."/>
            <person name="Mancinotti D."/>
            <person name="Carrere S."/>
            <person name="Marande W."/>
            <person name="Arribat S."/>
            <person name="Keller J."/>
            <person name="Huneau C."/>
            <person name="Blein T."/>
            <person name="Aime D."/>
            <person name="Laguerre M."/>
            <person name="Taylor J."/>
            <person name="Schubert V."/>
            <person name="Nelson M."/>
            <person name="Geu-Flores F."/>
            <person name="Crespi M."/>
            <person name="Gallardo-Guerrero K."/>
            <person name="Delaux P.-M."/>
            <person name="Salse J."/>
            <person name="Berges H."/>
            <person name="Guyot R."/>
            <person name="Gouzy J."/>
            <person name="Peret B."/>
        </authorList>
    </citation>
    <scope>NUCLEOTIDE SEQUENCE [LARGE SCALE GENOMIC DNA]</scope>
    <source>
        <strain evidence="3">cv. Amiga</strain>
    </source>
</reference>
<organism evidence="2 3">
    <name type="scientific">Lupinus albus</name>
    <name type="common">White lupine</name>
    <name type="synonym">Lupinus termis</name>
    <dbReference type="NCBI Taxonomy" id="3870"/>
    <lineage>
        <taxon>Eukaryota</taxon>
        <taxon>Viridiplantae</taxon>
        <taxon>Streptophyta</taxon>
        <taxon>Embryophyta</taxon>
        <taxon>Tracheophyta</taxon>
        <taxon>Spermatophyta</taxon>
        <taxon>Magnoliopsida</taxon>
        <taxon>eudicotyledons</taxon>
        <taxon>Gunneridae</taxon>
        <taxon>Pentapetalae</taxon>
        <taxon>rosids</taxon>
        <taxon>fabids</taxon>
        <taxon>Fabales</taxon>
        <taxon>Fabaceae</taxon>
        <taxon>Papilionoideae</taxon>
        <taxon>50 kb inversion clade</taxon>
        <taxon>genistoids sensu lato</taxon>
        <taxon>core genistoids</taxon>
        <taxon>Genisteae</taxon>
        <taxon>Lupinus</taxon>
    </lineage>
</organism>